<dbReference type="RefSeq" id="WP_135583907.1">
    <property type="nucleotide sequence ID" value="NZ_RQEP01000005.1"/>
</dbReference>
<gene>
    <name evidence="1" type="ORF">EHO59_01045</name>
</gene>
<organism evidence="1 2">
    <name type="scientific">Leptospira semungkisensis</name>
    <dbReference type="NCBI Taxonomy" id="2484985"/>
    <lineage>
        <taxon>Bacteria</taxon>
        <taxon>Pseudomonadati</taxon>
        <taxon>Spirochaetota</taxon>
        <taxon>Spirochaetia</taxon>
        <taxon>Leptospirales</taxon>
        <taxon>Leptospiraceae</taxon>
        <taxon>Leptospira</taxon>
    </lineage>
</organism>
<sequence>MEIPTYSPSEWRAAVSRYANEILRIGHEKSPFWLAVRTFVSASCESDDPEPFYDDLDSGFKRELTEEDEERLDQVLSSFLDHATAVLIAISEAYSDEDEDKSEEITDEAISGLLSGLNDAGVKTMSDNELLEIAVIVLNTRLNFHNVPAEEKFSLKTLNAIPDMEERKILEPFATFLLEDYQAVEDREERFALLMQILFDTLWALFYLGLEEDEEES</sequence>
<accession>A0A4R9G5E1</accession>
<dbReference type="AlphaFoldDB" id="A0A4R9G5E1"/>
<dbReference type="Proteomes" id="UP000297453">
    <property type="component" value="Unassembled WGS sequence"/>
</dbReference>
<name>A0A4R9G5E1_9LEPT</name>
<dbReference type="OrthoDB" id="325228at2"/>
<proteinExistence type="predicted"/>
<dbReference type="EMBL" id="RQEP01000005">
    <property type="protein sequence ID" value="TGK06752.1"/>
    <property type="molecule type" value="Genomic_DNA"/>
</dbReference>
<evidence type="ECO:0000313" key="2">
    <source>
        <dbReference type="Proteomes" id="UP000297453"/>
    </source>
</evidence>
<protein>
    <submittedName>
        <fullName evidence="1">Uncharacterized protein</fullName>
    </submittedName>
</protein>
<evidence type="ECO:0000313" key="1">
    <source>
        <dbReference type="EMBL" id="TGK06752.1"/>
    </source>
</evidence>
<keyword evidence="2" id="KW-1185">Reference proteome</keyword>
<comment type="caution">
    <text evidence="1">The sequence shown here is derived from an EMBL/GenBank/DDBJ whole genome shotgun (WGS) entry which is preliminary data.</text>
</comment>
<reference evidence="1" key="1">
    <citation type="journal article" date="2019" name="PLoS Negl. Trop. Dis.">
        <title>Revisiting the worldwide diversity of Leptospira species in the environment.</title>
        <authorList>
            <person name="Vincent A.T."/>
            <person name="Schiettekatte O."/>
            <person name="Bourhy P."/>
            <person name="Veyrier F.J."/>
            <person name="Picardeau M."/>
        </authorList>
    </citation>
    <scope>NUCLEOTIDE SEQUENCE [LARGE SCALE GENOMIC DNA]</scope>
    <source>
        <strain evidence="1">SSS9</strain>
    </source>
</reference>